<accession>A0A341CTZ8</accession>
<dbReference type="GO" id="GO:0051607">
    <property type="term" value="P:defense response to virus"/>
    <property type="evidence" value="ECO:0007669"/>
    <property type="project" value="TreeGrafter"/>
</dbReference>
<dbReference type="KEGG" id="nasi:112410812"/>
<dbReference type="STRING" id="1706337.A0A341CTZ8"/>
<evidence type="ECO:0000313" key="4">
    <source>
        <dbReference type="Proteomes" id="UP000252040"/>
    </source>
</evidence>
<dbReference type="InterPro" id="IPR016192">
    <property type="entry name" value="APOBEC/CMP_deaminase_Zn-bd"/>
</dbReference>
<dbReference type="GO" id="GO:0016554">
    <property type="term" value="P:cytidine to uridine editing"/>
    <property type="evidence" value="ECO:0007669"/>
    <property type="project" value="TreeGrafter"/>
</dbReference>
<evidence type="ECO:0000256" key="3">
    <source>
        <dbReference type="ARBA" id="ARBA00022833"/>
    </source>
</evidence>
<dbReference type="AlphaFoldDB" id="A0A341CTZ8"/>
<dbReference type="PANTHER" id="PTHR13857:SF20">
    <property type="entry name" value="DNA DC-DU-EDITING ENZYME APOBEC-3G"/>
    <property type="match status" value="1"/>
</dbReference>
<gene>
    <name evidence="5" type="primary">APOBEC3A</name>
</gene>
<keyword evidence="2" id="KW-0378">Hydrolase</keyword>
<dbReference type="RefSeq" id="XP_024617342.1">
    <property type="nucleotide sequence ID" value="XM_024761574.1"/>
</dbReference>
<dbReference type="GeneID" id="112410812"/>
<dbReference type="CTD" id="200315"/>
<dbReference type="GO" id="GO:0004126">
    <property type="term" value="F:cytidine deaminase activity"/>
    <property type="evidence" value="ECO:0007669"/>
    <property type="project" value="TreeGrafter"/>
</dbReference>
<dbReference type="GO" id="GO:0045869">
    <property type="term" value="P:negative regulation of single stranded viral RNA replication via double stranded DNA intermediate"/>
    <property type="evidence" value="ECO:0007669"/>
    <property type="project" value="TreeGrafter"/>
</dbReference>
<dbReference type="GO" id="GO:0070383">
    <property type="term" value="P:DNA cytosine deamination"/>
    <property type="evidence" value="ECO:0007669"/>
    <property type="project" value="TreeGrafter"/>
</dbReference>
<dbReference type="Pfam" id="PF18772">
    <property type="entry name" value="APOBEC2"/>
    <property type="match status" value="1"/>
</dbReference>
<dbReference type="InParanoid" id="A0A341CTZ8"/>
<sequence>MWGAEGKGVRGGEERWAVPEGAPRLRASPAFDRSCLLDENTFTENFMNRLRPRKTYLCYKVEILDGDARVPLDEKKGFVRNKVTDPACPQQAGPPYCGTLRVEGCQLHTGCPTSSLTPGPCRCYRCSAWNQGANEPGMPRHAECYFLDRIRSWNLDRGLHYRLTCFISWTPCHSCAQELATFLGENSHVSLHIFASRIYRRPGYEAGILTLRAAGAQIAIMTSKEFQHCWENFVDHQERPFRPWVGLEVESQHQCNELQAILQTQAN</sequence>
<dbReference type="SUPFAM" id="SSF53927">
    <property type="entry name" value="Cytidine deaminase-like"/>
    <property type="match status" value="1"/>
</dbReference>
<dbReference type="InterPro" id="IPR050610">
    <property type="entry name" value="APOBEC_Cyt_Deaminase"/>
</dbReference>
<dbReference type="PROSITE" id="PS00903">
    <property type="entry name" value="CYT_DCMP_DEAMINASES_1"/>
    <property type="match status" value="1"/>
</dbReference>
<protein>
    <submittedName>
        <fullName evidence="5">DNA dC-&gt;dU-editing enzyme APOBEC-3A isoform X1</fullName>
    </submittedName>
</protein>
<evidence type="ECO:0000313" key="5">
    <source>
        <dbReference type="RefSeq" id="XP_024617342.1"/>
    </source>
</evidence>
<evidence type="ECO:0000256" key="1">
    <source>
        <dbReference type="ARBA" id="ARBA00022723"/>
    </source>
</evidence>
<reference evidence="5" key="1">
    <citation type="submission" date="2025-08" db="UniProtKB">
        <authorList>
            <consortium name="RefSeq"/>
        </authorList>
    </citation>
    <scope>IDENTIFICATION</scope>
    <source>
        <tissue evidence="5">Meat</tissue>
    </source>
</reference>
<dbReference type="InterPro" id="IPR016193">
    <property type="entry name" value="Cytidine_deaminase-like"/>
</dbReference>
<dbReference type="Proteomes" id="UP000252040">
    <property type="component" value="Unplaced"/>
</dbReference>
<dbReference type="GO" id="GO:0000932">
    <property type="term" value="C:P-body"/>
    <property type="evidence" value="ECO:0007669"/>
    <property type="project" value="TreeGrafter"/>
</dbReference>
<dbReference type="PANTHER" id="PTHR13857">
    <property type="entry name" value="MRNA EDITING ENZYME"/>
    <property type="match status" value="1"/>
</dbReference>
<keyword evidence="4" id="KW-1185">Reference proteome</keyword>
<dbReference type="GO" id="GO:0008270">
    <property type="term" value="F:zinc ion binding"/>
    <property type="evidence" value="ECO:0007669"/>
    <property type="project" value="InterPro"/>
</dbReference>
<keyword evidence="3" id="KW-0862">Zinc</keyword>
<organism evidence="4 5">
    <name type="scientific">Neophocaena asiaeorientalis asiaeorientalis</name>
    <name type="common">Yangtze finless porpoise</name>
    <name type="synonym">Neophocaena phocaenoides subsp. asiaeorientalis</name>
    <dbReference type="NCBI Taxonomy" id="1706337"/>
    <lineage>
        <taxon>Eukaryota</taxon>
        <taxon>Metazoa</taxon>
        <taxon>Chordata</taxon>
        <taxon>Craniata</taxon>
        <taxon>Vertebrata</taxon>
        <taxon>Euteleostomi</taxon>
        <taxon>Mammalia</taxon>
        <taxon>Eutheria</taxon>
        <taxon>Laurasiatheria</taxon>
        <taxon>Artiodactyla</taxon>
        <taxon>Whippomorpha</taxon>
        <taxon>Cetacea</taxon>
        <taxon>Odontoceti</taxon>
        <taxon>Phocoenidae</taxon>
        <taxon>Neophocaena</taxon>
    </lineage>
</organism>
<evidence type="ECO:0000256" key="2">
    <source>
        <dbReference type="ARBA" id="ARBA00022801"/>
    </source>
</evidence>
<name>A0A341CTZ8_NEOAA</name>
<dbReference type="GO" id="GO:0005634">
    <property type="term" value="C:nucleus"/>
    <property type="evidence" value="ECO:0007669"/>
    <property type="project" value="TreeGrafter"/>
</dbReference>
<dbReference type="GO" id="GO:0003723">
    <property type="term" value="F:RNA binding"/>
    <property type="evidence" value="ECO:0007669"/>
    <property type="project" value="TreeGrafter"/>
</dbReference>
<keyword evidence="1" id="KW-0479">Metal-binding</keyword>
<dbReference type="Gene3D" id="3.40.140.10">
    <property type="entry name" value="Cytidine Deaminase, domain 2"/>
    <property type="match status" value="1"/>
</dbReference>
<proteinExistence type="predicted"/>